<evidence type="ECO:0000256" key="2">
    <source>
        <dbReference type="ARBA" id="ARBA00007992"/>
    </source>
</evidence>
<keyword evidence="7" id="KW-0812">Transmembrane</keyword>
<feature type="domain" description="FAD-binding" evidence="8">
    <location>
        <begin position="10"/>
        <end position="385"/>
    </location>
</feature>
<evidence type="ECO:0000259" key="8">
    <source>
        <dbReference type="Pfam" id="PF01494"/>
    </source>
</evidence>
<keyword evidence="7" id="KW-0472">Membrane</keyword>
<evidence type="ECO:0000256" key="7">
    <source>
        <dbReference type="SAM" id="Phobius"/>
    </source>
</evidence>
<gene>
    <name evidence="9" type="ORF">ASPVEDRAFT_123750</name>
</gene>
<dbReference type="InterPro" id="IPR036188">
    <property type="entry name" value="FAD/NAD-bd_sf"/>
</dbReference>
<keyword evidence="6" id="KW-0503">Monooxygenase</keyword>
<evidence type="ECO:0000256" key="5">
    <source>
        <dbReference type="ARBA" id="ARBA00023002"/>
    </source>
</evidence>
<dbReference type="InterPro" id="IPR002938">
    <property type="entry name" value="FAD-bd"/>
</dbReference>
<keyword evidence="3" id="KW-0285">Flavoprotein</keyword>
<dbReference type="PANTHER" id="PTHR46720:SF3">
    <property type="entry name" value="FAD-BINDING DOMAIN-CONTAINING PROTEIN-RELATED"/>
    <property type="match status" value="1"/>
</dbReference>
<dbReference type="STRING" id="1036611.A0A1L9PAZ1"/>
<evidence type="ECO:0000256" key="4">
    <source>
        <dbReference type="ARBA" id="ARBA00022827"/>
    </source>
</evidence>
<dbReference type="SUPFAM" id="SSF54373">
    <property type="entry name" value="FAD-linked reductases, C-terminal domain"/>
    <property type="match status" value="1"/>
</dbReference>
<protein>
    <recommendedName>
        <fullName evidence="8">FAD-binding domain-containing protein</fullName>
    </recommendedName>
</protein>
<dbReference type="FunFam" id="3.50.50.60:FF:000153">
    <property type="entry name" value="Salicylate hydroxylase, putative"/>
    <property type="match status" value="1"/>
</dbReference>
<proteinExistence type="inferred from homology"/>
<evidence type="ECO:0000256" key="6">
    <source>
        <dbReference type="ARBA" id="ARBA00023033"/>
    </source>
</evidence>
<evidence type="ECO:0000256" key="1">
    <source>
        <dbReference type="ARBA" id="ARBA00001974"/>
    </source>
</evidence>
<dbReference type="GeneID" id="63721623"/>
<name>A0A1L9PAZ1_ASPVE</name>
<dbReference type="Proteomes" id="UP000184073">
    <property type="component" value="Unassembled WGS sequence"/>
</dbReference>
<keyword evidence="10" id="KW-1185">Reference proteome</keyword>
<keyword evidence="5" id="KW-0560">Oxidoreductase</keyword>
<organism evidence="9 10">
    <name type="scientific">Aspergillus versicolor CBS 583.65</name>
    <dbReference type="NCBI Taxonomy" id="1036611"/>
    <lineage>
        <taxon>Eukaryota</taxon>
        <taxon>Fungi</taxon>
        <taxon>Dikarya</taxon>
        <taxon>Ascomycota</taxon>
        <taxon>Pezizomycotina</taxon>
        <taxon>Eurotiomycetes</taxon>
        <taxon>Eurotiomycetidae</taxon>
        <taxon>Eurotiales</taxon>
        <taxon>Aspergillaceae</taxon>
        <taxon>Aspergillus</taxon>
        <taxon>Aspergillus subgen. Nidulantes</taxon>
    </lineage>
</organism>
<accession>A0A1L9PAZ1</accession>
<dbReference type="InterPro" id="IPR051104">
    <property type="entry name" value="FAD_monoxygenase"/>
</dbReference>
<dbReference type="Pfam" id="PF01494">
    <property type="entry name" value="FAD_binding_3"/>
    <property type="match status" value="1"/>
</dbReference>
<dbReference type="Gene3D" id="3.50.50.60">
    <property type="entry name" value="FAD/NAD(P)-binding domain"/>
    <property type="match status" value="1"/>
</dbReference>
<dbReference type="GO" id="GO:0044550">
    <property type="term" value="P:secondary metabolite biosynthetic process"/>
    <property type="evidence" value="ECO:0007669"/>
    <property type="project" value="UniProtKB-ARBA"/>
</dbReference>
<feature type="transmembrane region" description="Helical" evidence="7">
    <location>
        <begin position="6"/>
        <end position="27"/>
    </location>
</feature>
<dbReference type="GO" id="GO:0071949">
    <property type="term" value="F:FAD binding"/>
    <property type="evidence" value="ECO:0007669"/>
    <property type="project" value="InterPro"/>
</dbReference>
<keyword evidence="4" id="KW-0274">FAD</keyword>
<dbReference type="EMBL" id="KV878126">
    <property type="protein sequence ID" value="OJI98642.1"/>
    <property type="molecule type" value="Genomic_DNA"/>
</dbReference>
<keyword evidence="7" id="KW-1133">Transmembrane helix</keyword>
<dbReference type="VEuPathDB" id="FungiDB:ASPVEDRAFT_123750"/>
<dbReference type="PRINTS" id="PR00420">
    <property type="entry name" value="RNGMNOXGNASE"/>
</dbReference>
<sequence length="448" mass="48918">MSPAKTSPFHVAIVGGGIAGLSLAIALHHRGISVRIYEQATAFAEVGAGVSFGPNAVEAMKLCHSGIYDAFKKVCTQNLWPAKEKVWFDYLDGYTHNEAEYSASSGGNDKKRQNIAFTITNSLGQTGVHRAHFLDELVKLVPNEIAEFNKRLESIEERSSDGKLVLKFADGAEGEADVVIGCDGIKSRVRQFIAGDNHPSAHPSFSHKYAYRGLVPMDKAIEAIGEELASNSCMHMGPNNHMLTFPVNAGKTLNVVAFHTTPDSWKEYPRLTRDGTREEALRDFGGYGPNVTKLLKLCDPKLSIWAIFDLAEHPVPTFFKKRIAISGDAAHATSPHHGAGAGFCLEDTAVLATLLSDPRVRSHSDLEDVLAVFDASRRERTQWLVQSSRFIGDCYEWRAEGVGRDFGKIEEAINYRNGIITDADVAGMCREAKETLGRGLGDAKNASL</sequence>
<comment type="similarity">
    <text evidence="2">Belongs to the paxM FAD-dependent monooxygenase family.</text>
</comment>
<dbReference type="RefSeq" id="XP_040664405.1">
    <property type="nucleotide sequence ID" value="XM_040806112.1"/>
</dbReference>
<reference evidence="10" key="1">
    <citation type="journal article" date="2017" name="Genome Biol.">
        <title>Comparative genomics reveals high biological diversity and specific adaptations in the industrially and medically important fungal genus Aspergillus.</title>
        <authorList>
            <person name="de Vries R.P."/>
            <person name="Riley R."/>
            <person name="Wiebenga A."/>
            <person name="Aguilar-Osorio G."/>
            <person name="Amillis S."/>
            <person name="Uchima C.A."/>
            <person name="Anderluh G."/>
            <person name="Asadollahi M."/>
            <person name="Askin M."/>
            <person name="Barry K."/>
            <person name="Battaglia E."/>
            <person name="Bayram O."/>
            <person name="Benocci T."/>
            <person name="Braus-Stromeyer S.A."/>
            <person name="Caldana C."/>
            <person name="Canovas D."/>
            <person name="Cerqueira G.C."/>
            <person name="Chen F."/>
            <person name="Chen W."/>
            <person name="Choi C."/>
            <person name="Clum A."/>
            <person name="Dos Santos R.A."/>
            <person name="Damasio A.R."/>
            <person name="Diallinas G."/>
            <person name="Emri T."/>
            <person name="Fekete E."/>
            <person name="Flipphi M."/>
            <person name="Freyberg S."/>
            <person name="Gallo A."/>
            <person name="Gournas C."/>
            <person name="Habgood R."/>
            <person name="Hainaut M."/>
            <person name="Harispe M.L."/>
            <person name="Henrissat B."/>
            <person name="Hilden K.S."/>
            <person name="Hope R."/>
            <person name="Hossain A."/>
            <person name="Karabika E."/>
            <person name="Karaffa L."/>
            <person name="Karanyi Z."/>
            <person name="Krasevec N."/>
            <person name="Kuo A."/>
            <person name="Kusch H."/>
            <person name="LaButti K."/>
            <person name="Lagendijk E.L."/>
            <person name="Lapidus A."/>
            <person name="Levasseur A."/>
            <person name="Lindquist E."/>
            <person name="Lipzen A."/>
            <person name="Logrieco A.F."/>
            <person name="MacCabe A."/>
            <person name="Maekelae M.R."/>
            <person name="Malavazi I."/>
            <person name="Melin P."/>
            <person name="Meyer V."/>
            <person name="Mielnichuk N."/>
            <person name="Miskei M."/>
            <person name="Molnar A.P."/>
            <person name="Mule G."/>
            <person name="Ngan C.Y."/>
            <person name="Orejas M."/>
            <person name="Orosz E."/>
            <person name="Ouedraogo J.P."/>
            <person name="Overkamp K.M."/>
            <person name="Park H.-S."/>
            <person name="Perrone G."/>
            <person name="Piumi F."/>
            <person name="Punt P.J."/>
            <person name="Ram A.F."/>
            <person name="Ramon A."/>
            <person name="Rauscher S."/>
            <person name="Record E."/>
            <person name="Riano-Pachon D.M."/>
            <person name="Robert V."/>
            <person name="Roehrig J."/>
            <person name="Ruller R."/>
            <person name="Salamov A."/>
            <person name="Salih N.S."/>
            <person name="Samson R.A."/>
            <person name="Sandor E."/>
            <person name="Sanguinetti M."/>
            <person name="Schuetze T."/>
            <person name="Sepcic K."/>
            <person name="Shelest E."/>
            <person name="Sherlock G."/>
            <person name="Sophianopoulou V."/>
            <person name="Squina F.M."/>
            <person name="Sun H."/>
            <person name="Susca A."/>
            <person name="Todd R.B."/>
            <person name="Tsang A."/>
            <person name="Unkles S.E."/>
            <person name="van de Wiele N."/>
            <person name="van Rossen-Uffink D."/>
            <person name="Oliveira J.V."/>
            <person name="Vesth T.C."/>
            <person name="Visser J."/>
            <person name="Yu J.-H."/>
            <person name="Zhou M."/>
            <person name="Andersen M.R."/>
            <person name="Archer D.B."/>
            <person name="Baker S.E."/>
            <person name="Benoit I."/>
            <person name="Brakhage A.A."/>
            <person name="Braus G.H."/>
            <person name="Fischer R."/>
            <person name="Frisvad J.C."/>
            <person name="Goldman G.H."/>
            <person name="Houbraken J."/>
            <person name="Oakley B."/>
            <person name="Pocsi I."/>
            <person name="Scazzocchio C."/>
            <person name="Seiboth B."/>
            <person name="vanKuyk P.A."/>
            <person name="Wortman J."/>
            <person name="Dyer P.S."/>
            <person name="Grigoriev I.V."/>
        </authorList>
    </citation>
    <scope>NUCLEOTIDE SEQUENCE [LARGE SCALE GENOMIC DNA]</scope>
    <source>
        <strain evidence="10">CBS 583.65</strain>
    </source>
</reference>
<evidence type="ECO:0000313" key="9">
    <source>
        <dbReference type="EMBL" id="OJI98642.1"/>
    </source>
</evidence>
<dbReference type="GO" id="GO:0004497">
    <property type="term" value="F:monooxygenase activity"/>
    <property type="evidence" value="ECO:0007669"/>
    <property type="project" value="UniProtKB-KW"/>
</dbReference>
<dbReference type="PANTHER" id="PTHR46720">
    <property type="entry name" value="HYDROXYLASE, PUTATIVE (AFU_ORTHOLOGUE AFUA_3G01460)-RELATED"/>
    <property type="match status" value="1"/>
</dbReference>
<evidence type="ECO:0000313" key="10">
    <source>
        <dbReference type="Proteomes" id="UP000184073"/>
    </source>
</evidence>
<dbReference type="AlphaFoldDB" id="A0A1L9PAZ1"/>
<evidence type="ECO:0000256" key="3">
    <source>
        <dbReference type="ARBA" id="ARBA00022630"/>
    </source>
</evidence>
<dbReference type="OrthoDB" id="417877at2759"/>
<comment type="cofactor">
    <cofactor evidence="1">
        <name>FAD</name>
        <dbReference type="ChEBI" id="CHEBI:57692"/>
    </cofactor>
</comment>
<dbReference type="SUPFAM" id="SSF51905">
    <property type="entry name" value="FAD/NAD(P)-binding domain"/>
    <property type="match status" value="1"/>
</dbReference>